<dbReference type="InterPro" id="IPR046616">
    <property type="entry name" value="DUF6729"/>
</dbReference>
<gene>
    <name evidence="2" type="ORF">AAFF_G00334410</name>
</gene>
<reference evidence="2" key="1">
    <citation type="journal article" date="2023" name="Science">
        <title>Genome structures resolve the early diversification of teleost fishes.</title>
        <authorList>
            <person name="Parey E."/>
            <person name="Louis A."/>
            <person name="Montfort J."/>
            <person name="Bouchez O."/>
            <person name="Roques C."/>
            <person name="Iampietro C."/>
            <person name="Lluch J."/>
            <person name="Castinel A."/>
            <person name="Donnadieu C."/>
            <person name="Desvignes T."/>
            <person name="Floi Bucao C."/>
            <person name="Jouanno E."/>
            <person name="Wen M."/>
            <person name="Mejri S."/>
            <person name="Dirks R."/>
            <person name="Jansen H."/>
            <person name="Henkel C."/>
            <person name="Chen W.J."/>
            <person name="Zahm M."/>
            <person name="Cabau C."/>
            <person name="Klopp C."/>
            <person name="Thompson A.W."/>
            <person name="Robinson-Rechavi M."/>
            <person name="Braasch I."/>
            <person name="Lecointre G."/>
            <person name="Bobe J."/>
            <person name="Postlethwait J.H."/>
            <person name="Berthelot C."/>
            <person name="Roest Crollius H."/>
            <person name="Guiguen Y."/>
        </authorList>
    </citation>
    <scope>NUCLEOTIDE SEQUENCE</scope>
    <source>
        <strain evidence="2">NC1722</strain>
    </source>
</reference>
<evidence type="ECO:0000313" key="2">
    <source>
        <dbReference type="EMBL" id="KAJ8404578.1"/>
    </source>
</evidence>
<organism evidence="2 3">
    <name type="scientific">Aldrovandia affinis</name>
    <dbReference type="NCBI Taxonomy" id="143900"/>
    <lineage>
        <taxon>Eukaryota</taxon>
        <taxon>Metazoa</taxon>
        <taxon>Chordata</taxon>
        <taxon>Craniata</taxon>
        <taxon>Vertebrata</taxon>
        <taxon>Euteleostomi</taxon>
        <taxon>Actinopterygii</taxon>
        <taxon>Neopterygii</taxon>
        <taxon>Teleostei</taxon>
        <taxon>Notacanthiformes</taxon>
        <taxon>Halosauridae</taxon>
        <taxon>Aldrovandia</taxon>
    </lineage>
</organism>
<proteinExistence type="predicted"/>
<sequence>MLRDRTLGNTLPDWSSTCENHGEEWLNRLSHYLGVCADFVAHPSLLEPPEPVNVPTSWWLLSVYGRDIISRMDHIKASITSTFGSILKMDSSKKYSQTAVAPPVLLYMDCVEMGVNKLQARFGEWTDLNIRLDIWHFMRWLAAGCTTDTHPLYPTFMGCLSACIFEWDPHDVALLCQAEKEELRQEGVPLISDVLVDKCITKKELALYCRWRTCGEESTTRQKRRDLLCVPLLDRERMEYI</sequence>
<evidence type="ECO:0000259" key="1">
    <source>
        <dbReference type="Pfam" id="PF20499"/>
    </source>
</evidence>
<keyword evidence="3" id="KW-1185">Reference proteome</keyword>
<feature type="domain" description="DUF6729" evidence="1">
    <location>
        <begin position="1"/>
        <end position="69"/>
    </location>
</feature>
<dbReference type="Proteomes" id="UP001221898">
    <property type="component" value="Unassembled WGS sequence"/>
</dbReference>
<protein>
    <recommendedName>
        <fullName evidence="1">DUF6729 domain-containing protein</fullName>
    </recommendedName>
</protein>
<dbReference type="Pfam" id="PF20499">
    <property type="entry name" value="DUF6729"/>
    <property type="match status" value="1"/>
</dbReference>
<evidence type="ECO:0000313" key="3">
    <source>
        <dbReference type="Proteomes" id="UP001221898"/>
    </source>
</evidence>
<dbReference type="PANTHER" id="PTHR24401:SF29">
    <property type="entry name" value="SI:CH211-243P7.3-RELATED"/>
    <property type="match status" value="1"/>
</dbReference>
<name>A0AAD7WPU6_9TELE</name>
<dbReference type="PANTHER" id="PTHR24401">
    <property type="entry name" value="SI:CH211-243P7.3-RELATED"/>
    <property type="match status" value="1"/>
</dbReference>
<dbReference type="AlphaFoldDB" id="A0AAD7WPU6"/>
<dbReference type="EMBL" id="JAINUG010000052">
    <property type="protein sequence ID" value="KAJ8404578.1"/>
    <property type="molecule type" value="Genomic_DNA"/>
</dbReference>
<comment type="caution">
    <text evidence="2">The sequence shown here is derived from an EMBL/GenBank/DDBJ whole genome shotgun (WGS) entry which is preliminary data.</text>
</comment>
<accession>A0AAD7WPU6</accession>